<comment type="caution">
    <text evidence="1">The sequence shown here is derived from an EMBL/GenBank/DDBJ whole genome shotgun (WGS) entry which is preliminary data.</text>
</comment>
<sequence length="106" mass="11783">MPARRGDFEGALGGGLAFHLAQVRSARWLNERQRLGQWQRRRTVCAAGGLGGQQGGDHVEQMTGLMNLQAADQRGLAGAEVRQDQRPWFGLAFEGQRHRQRAAYRA</sequence>
<gene>
    <name evidence="1" type="ORF">GALL_476860</name>
</gene>
<dbReference type="AlphaFoldDB" id="A0A1J5PSX4"/>
<reference evidence="1" key="1">
    <citation type="submission" date="2016-10" db="EMBL/GenBank/DDBJ databases">
        <title>Sequence of Gallionella enrichment culture.</title>
        <authorList>
            <person name="Poehlein A."/>
            <person name="Muehling M."/>
            <person name="Daniel R."/>
        </authorList>
    </citation>
    <scope>NUCLEOTIDE SEQUENCE</scope>
</reference>
<name>A0A1J5PSX4_9ZZZZ</name>
<protein>
    <submittedName>
        <fullName evidence="1">Uncharacterized protein</fullName>
    </submittedName>
</protein>
<organism evidence="1">
    <name type="scientific">mine drainage metagenome</name>
    <dbReference type="NCBI Taxonomy" id="410659"/>
    <lineage>
        <taxon>unclassified sequences</taxon>
        <taxon>metagenomes</taxon>
        <taxon>ecological metagenomes</taxon>
    </lineage>
</organism>
<evidence type="ECO:0000313" key="1">
    <source>
        <dbReference type="EMBL" id="OIQ70700.1"/>
    </source>
</evidence>
<dbReference type="EMBL" id="MLJW01004075">
    <property type="protein sequence ID" value="OIQ70700.1"/>
    <property type="molecule type" value="Genomic_DNA"/>
</dbReference>
<accession>A0A1J5PSX4</accession>
<proteinExistence type="predicted"/>